<dbReference type="InterPro" id="IPR021961">
    <property type="entry name" value="McrB_DNA-bd"/>
</dbReference>
<gene>
    <name evidence="3" type="ORF">H7B67_26120</name>
</gene>
<dbReference type="Gene3D" id="3.30.920.90">
    <property type="match status" value="1"/>
</dbReference>
<feature type="domain" description="ATPase dynein-related AAA" evidence="1">
    <location>
        <begin position="387"/>
        <end position="547"/>
    </location>
</feature>
<evidence type="ECO:0000313" key="3">
    <source>
        <dbReference type="EMBL" id="MBB6637614.1"/>
    </source>
</evidence>
<feature type="domain" description="Type IV methyl-directed restriction enzyme EcoKMcrB subunit DNA-binding" evidence="2">
    <location>
        <begin position="149"/>
        <end position="326"/>
    </location>
</feature>
<dbReference type="Pfam" id="PF12102">
    <property type="entry name" value="MrcB_N"/>
    <property type="match status" value="1"/>
</dbReference>
<dbReference type="InterPro" id="IPR052934">
    <property type="entry name" value="Methyl-DNA_Rec/Restrict_Enz"/>
</dbReference>
<evidence type="ECO:0000313" key="4">
    <source>
        <dbReference type="Proteomes" id="UP000535838"/>
    </source>
</evidence>
<protein>
    <submittedName>
        <fullName evidence="3">DUF3578 domain-containing protein</fullName>
    </submittedName>
</protein>
<dbReference type="GO" id="GO:0005524">
    <property type="term" value="F:ATP binding"/>
    <property type="evidence" value="ECO:0007669"/>
    <property type="project" value="InterPro"/>
</dbReference>
<dbReference type="Pfam" id="PF07728">
    <property type="entry name" value="AAA_5"/>
    <property type="match status" value="1"/>
</dbReference>
<comment type="caution">
    <text evidence="3">The sequence shown here is derived from an EMBL/GenBank/DDBJ whole genome shotgun (WGS) entry which is preliminary data.</text>
</comment>
<reference evidence="3 4" key="1">
    <citation type="submission" date="2020-08" db="EMBL/GenBank/DDBJ databases">
        <title>Cohnella phylogeny.</title>
        <authorList>
            <person name="Dunlap C."/>
        </authorList>
    </citation>
    <scope>NUCLEOTIDE SEQUENCE [LARGE SCALE GENOMIC DNA]</scope>
    <source>
        <strain evidence="3 4">DSM 25241</strain>
    </source>
</reference>
<dbReference type="AlphaFoldDB" id="A0A841T0D6"/>
<dbReference type="SUPFAM" id="SSF52540">
    <property type="entry name" value="P-loop containing nucleoside triphosphate hydrolases"/>
    <property type="match status" value="1"/>
</dbReference>
<dbReference type="EMBL" id="JACJVQ010000024">
    <property type="protein sequence ID" value="MBB6637614.1"/>
    <property type="molecule type" value="Genomic_DNA"/>
</dbReference>
<accession>A0A841T0D6</accession>
<evidence type="ECO:0000259" key="1">
    <source>
        <dbReference type="Pfam" id="PF07728"/>
    </source>
</evidence>
<sequence length="734" mass="83939">MALSKELATIFRVKQKSYKMVLVLAMIKQSRLQNIKRLSLNKVAELFIKYYTEASAHGLQIDVPPAALASNWNRVTLAQAKIVMKTPIDALSSIIECNQDEISFKPHIWAMLDDTTLIELEQYALTELEDYNNQLAASSFSLKDALSHILNQYQQAKAESFSNHELGTYVRRAIPDNIKVLPFLNENYRVQGSVGQGNWATIPWIAILDKRITETTQHGEYIVYLFAEDMNSVYLTFNQGVTKPTKELGRKEGYRYLERKVEEMRSQLPLKGMRKDSEIELTSSGLGKDYQVSTVAYIRYDRDHIPADEQLLSDLQNMVENYRLYVENGLYNTSAPEQREVEEKTRVTLSVSERIAAIQSFIKNKGFSFPNKLLENFYLSLKTKPFVILAGVSGTGKTKLIKLFAEALGATSSNGQFTLIPVRPDWSDPSDLLGYKDLSGVFRPGRLTEVLVGASQPSNQQKPYFICLDEMNLARVEHYFSDLLSIIETQEWRDDRIVTNSFFHLNSLQGEDQLRYGNLHLPDNVYLIGTVNMDETTHPFSKKVLDRANTIEFNYINLEQYPDLDNSDTGAVVVQAPNEFMRSDYLQLVDLYKDEPELIKRATEKLVKVNEILEKIHSHVGFRIRDAICFYLAYNQRFELLTEDEAFDLQLLQKILPRVQGSNLSVKRVLLELMGVALDRTIAADNYLDDSTELYQEAISQKAGASAKYPNSARKIAYMLRRLEEDGFTSYWLS</sequence>
<organism evidence="3 4">
    <name type="scientific">Cohnella thailandensis</name>
    <dbReference type="NCBI Taxonomy" id="557557"/>
    <lineage>
        <taxon>Bacteria</taxon>
        <taxon>Bacillati</taxon>
        <taxon>Bacillota</taxon>
        <taxon>Bacilli</taxon>
        <taxon>Bacillales</taxon>
        <taxon>Paenibacillaceae</taxon>
        <taxon>Cohnella</taxon>
    </lineage>
</organism>
<dbReference type="RefSeq" id="WP_185122824.1">
    <property type="nucleotide sequence ID" value="NZ_JACJVQ010000024.1"/>
</dbReference>
<dbReference type="GO" id="GO:0016887">
    <property type="term" value="F:ATP hydrolysis activity"/>
    <property type="evidence" value="ECO:0007669"/>
    <property type="project" value="InterPro"/>
</dbReference>
<evidence type="ECO:0000259" key="2">
    <source>
        <dbReference type="Pfam" id="PF12102"/>
    </source>
</evidence>
<dbReference type="PANTHER" id="PTHR37291">
    <property type="entry name" value="5-METHYLCYTOSINE-SPECIFIC RESTRICTION ENZYME B"/>
    <property type="match status" value="1"/>
</dbReference>
<proteinExistence type="predicted"/>
<dbReference type="PANTHER" id="PTHR37291:SF1">
    <property type="entry name" value="TYPE IV METHYL-DIRECTED RESTRICTION ENZYME ECOKMCRB SUBUNIT"/>
    <property type="match status" value="1"/>
</dbReference>
<dbReference type="InterPro" id="IPR011704">
    <property type="entry name" value="ATPase_dyneun-rel_AAA"/>
</dbReference>
<keyword evidence="4" id="KW-1185">Reference proteome</keyword>
<dbReference type="Gene3D" id="3.40.50.300">
    <property type="entry name" value="P-loop containing nucleotide triphosphate hydrolases"/>
    <property type="match status" value="1"/>
</dbReference>
<dbReference type="InterPro" id="IPR027417">
    <property type="entry name" value="P-loop_NTPase"/>
</dbReference>
<name>A0A841T0D6_9BACL</name>
<dbReference type="Proteomes" id="UP000535838">
    <property type="component" value="Unassembled WGS sequence"/>
</dbReference>